<sequence>MAVMEGESRRERKSRVDARMNRRLRDCGGSATQRAPNCCLARRFRGKSVGSWTLILQICSQTQYDQPTPQLHIAYISPHHLITTTSPTVFLSNVPSFLPTSPWPHGLFDREGACDHAGAKGRAELALPSVRVGQTTLSVFLRPARVLLPFVHVRPGNVDGIAIGADIVSQVNL</sequence>
<evidence type="ECO:0000313" key="1">
    <source>
        <dbReference type="EMBL" id="KZT04409.1"/>
    </source>
</evidence>
<dbReference type="EMBL" id="KV427637">
    <property type="protein sequence ID" value="KZT04409.1"/>
    <property type="molecule type" value="Genomic_DNA"/>
</dbReference>
<accession>A0A165D9Z4</accession>
<dbReference type="InParanoid" id="A0A165D9Z4"/>
<dbReference type="GeneID" id="63818971"/>
<reference evidence="1 2" key="1">
    <citation type="journal article" date="2016" name="Mol. Biol. Evol.">
        <title>Comparative Genomics of Early-Diverging Mushroom-Forming Fungi Provides Insights into the Origins of Lignocellulose Decay Capabilities.</title>
        <authorList>
            <person name="Nagy L.G."/>
            <person name="Riley R."/>
            <person name="Tritt A."/>
            <person name="Adam C."/>
            <person name="Daum C."/>
            <person name="Floudas D."/>
            <person name="Sun H."/>
            <person name="Yadav J.S."/>
            <person name="Pangilinan J."/>
            <person name="Larsson K.H."/>
            <person name="Matsuura K."/>
            <person name="Barry K."/>
            <person name="Labutti K."/>
            <person name="Kuo R."/>
            <person name="Ohm R.A."/>
            <person name="Bhattacharya S.S."/>
            <person name="Shirouzu T."/>
            <person name="Yoshinaga Y."/>
            <person name="Martin F.M."/>
            <person name="Grigoriev I.V."/>
            <person name="Hibbett D.S."/>
        </authorList>
    </citation>
    <scope>NUCLEOTIDE SEQUENCE [LARGE SCALE GENOMIC DNA]</scope>
    <source>
        <strain evidence="1 2">93-53</strain>
    </source>
</reference>
<dbReference type="AlphaFoldDB" id="A0A165D9Z4"/>
<dbReference type="RefSeq" id="XP_040762149.1">
    <property type="nucleotide sequence ID" value="XM_040901940.1"/>
</dbReference>
<name>A0A165D9Z4_9APHY</name>
<proteinExistence type="predicted"/>
<protein>
    <submittedName>
        <fullName evidence="1">Uncharacterized protein</fullName>
    </submittedName>
</protein>
<gene>
    <name evidence="1" type="ORF">LAESUDRAFT_308998</name>
</gene>
<keyword evidence="2" id="KW-1185">Reference proteome</keyword>
<organism evidence="1 2">
    <name type="scientific">Laetiporus sulphureus 93-53</name>
    <dbReference type="NCBI Taxonomy" id="1314785"/>
    <lineage>
        <taxon>Eukaryota</taxon>
        <taxon>Fungi</taxon>
        <taxon>Dikarya</taxon>
        <taxon>Basidiomycota</taxon>
        <taxon>Agaricomycotina</taxon>
        <taxon>Agaricomycetes</taxon>
        <taxon>Polyporales</taxon>
        <taxon>Laetiporus</taxon>
    </lineage>
</organism>
<dbReference type="Proteomes" id="UP000076871">
    <property type="component" value="Unassembled WGS sequence"/>
</dbReference>
<evidence type="ECO:0000313" key="2">
    <source>
        <dbReference type="Proteomes" id="UP000076871"/>
    </source>
</evidence>